<keyword evidence="1" id="KW-0472">Membrane</keyword>
<evidence type="ECO:0000313" key="2">
    <source>
        <dbReference type="EMBL" id="KZS45322.1"/>
    </source>
</evidence>
<evidence type="ECO:0000256" key="1">
    <source>
        <dbReference type="SAM" id="Phobius"/>
    </source>
</evidence>
<gene>
    <name evidence="2" type="ORF">AWU65_04930</name>
</gene>
<dbReference type="AlphaFoldDB" id="A0A163H4Z6"/>
<sequence length="110" mass="12414">MFIDKLLGVCGGLCSVVIYIIVCFFNPTEMLNWGTITILLFMLFIPGCLAVFSAIARRRGLMLISIVWLIPVALYFSGGNGVYRYTWIIIVLLSVSFILMNFKKPTTHSR</sequence>
<feature type="transmembrane region" description="Helical" evidence="1">
    <location>
        <begin position="84"/>
        <end position="102"/>
    </location>
</feature>
<comment type="caution">
    <text evidence="2">The sequence shown here is derived from an EMBL/GenBank/DDBJ whole genome shotgun (WGS) entry which is preliminary data.</text>
</comment>
<dbReference type="EMBL" id="LWMH01000001">
    <property type="protein sequence ID" value="KZS45322.1"/>
    <property type="molecule type" value="Genomic_DNA"/>
</dbReference>
<protein>
    <submittedName>
        <fullName evidence="2">Uncharacterized protein</fullName>
    </submittedName>
</protein>
<reference evidence="2" key="1">
    <citation type="journal article" date="2016" name="Genome Announc.">
        <title>Draft genomes of two strains of Paenibacillus glucanolyticus with capability to degrade lignocellulose.</title>
        <authorList>
            <person name="Mathews S.L."/>
            <person name="Pawlak J."/>
            <person name="Grunden A.M."/>
        </authorList>
    </citation>
    <scope>NUCLEOTIDE SEQUENCE [LARGE SCALE GENOMIC DNA]</scope>
    <source>
        <strain evidence="2">SLM1</strain>
    </source>
</reference>
<accession>A0A163H4Z6</accession>
<keyword evidence="1" id="KW-0812">Transmembrane</keyword>
<dbReference type="KEGG" id="pglu:A3958_04925"/>
<keyword evidence="3" id="KW-1185">Reference proteome</keyword>
<evidence type="ECO:0000313" key="3">
    <source>
        <dbReference type="Proteomes" id="UP000076796"/>
    </source>
</evidence>
<dbReference type="Proteomes" id="UP000076796">
    <property type="component" value="Unassembled WGS sequence"/>
</dbReference>
<feature type="transmembrane region" description="Helical" evidence="1">
    <location>
        <begin position="33"/>
        <end position="54"/>
    </location>
</feature>
<feature type="transmembrane region" description="Helical" evidence="1">
    <location>
        <begin position="61"/>
        <end position="78"/>
    </location>
</feature>
<proteinExistence type="predicted"/>
<feature type="transmembrane region" description="Helical" evidence="1">
    <location>
        <begin position="7"/>
        <end position="27"/>
    </location>
</feature>
<organism evidence="2 3">
    <name type="scientific">Paenibacillus glucanolyticus</name>
    <dbReference type="NCBI Taxonomy" id="59843"/>
    <lineage>
        <taxon>Bacteria</taxon>
        <taxon>Bacillati</taxon>
        <taxon>Bacillota</taxon>
        <taxon>Bacilli</taxon>
        <taxon>Bacillales</taxon>
        <taxon>Paenibacillaceae</taxon>
        <taxon>Paenibacillus</taxon>
    </lineage>
</organism>
<keyword evidence="1" id="KW-1133">Transmembrane helix</keyword>
<name>A0A163H4Z6_9BACL</name>